<keyword evidence="13" id="KW-0812">Transmembrane</keyword>
<dbReference type="InterPro" id="IPR036890">
    <property type="entry name" value="HATPase_C_sf"/>
</dbReference>
<feature type="transmembrane region" description="Helical" evidence="13">
    <location>
        <begin position="153"/>
        <end position="170"/>
    </location>
</feature>
<feature type="transmembrane region" description="Helical" evidence="13">
    <location>
        <begin position="69"/>
        <end position="87"/>
    </location>
</feature>
<protein>
    <recommendedName>
        <fullName evidence="3">histidine kinase</fullName>
        <ecNumber evidence="3">2.7.13.3</ecNumber>
    </recommendedName>
</protein>
<dbReference type="AlphaFoldDB" id="A0A5C6VNW0"/>
<keyword evidence="6" id="KW-0808">Transferase</keyword>
<dbReference type="Pfam" id="PF02518">
    <property type="entry name" value="HATPase_c"/>
    <property type="match status" value="1"/>
</dbReference>
<evidence type="ECO:0000259" key="14">
    <source>
        <dbReference type="PROSITE" id="PS50109"/>
    </source>
</evidence>
<evidence type="ECO:0000256" key="1">
    <source>
        <dbReference type="ARBA" id="ARBA00000085"/>
    </source>
</evidence>
<dbReference type="EMBL" id="VORB01000001">
    <property type="protein sequence ID" value="TXC85375.1"/>
    <property type="molecule type" value="Genomic_DNA"/>
</dbReference>
<evidence type="ECO:0000256" key="6">
    <source>
        <dbReference type="ARBA" id="ARBA00022679"/>
    </source>
</evidence>
<evidence type="ECO:0000256" key="11">
    <source>
        <dbReference type="ARBA" id="ARBA00023136"/>
    </source>
</evidence>
<dbReference type="Gene3D" id="3.30.565.10">
    <property type="entry name" value="Histidine kinase-like ATPase, C-terminal domain"/>
    <property type="match status" value="1"/>
</dbReference>
<keyword evidence="9" id="KW-0067">ATP-binding</keyword>
<evidence type="ECO:0000256" key="3">
    <source>
        <dbReference type="ARBA" id="ARBA00012438"/>
    </source>
</evidence>
<feature type="coiled-coil region" evidence="12">
    <location>
        <begin position="174"/>
        <end position="218"/>
    </location>
</feature>
<evidence type="ECO:0000313" key="16">
    <source>
        <dbReference type="Proteomes" id="UP000321168"/>
    </source>
</evidence>
<keyword evidence="16" id="KW-1185">Reference proteome</keyword>
<accession>A0A5C6VNW0</accession>
<dbReference type="EC" id="2.7.13.3" evidence="3"/>
<dbReference type="Proteomes" id="UP000321168">
    <property type="component" value="Unassembled WGS sequence"/>
</dbReference>
<feature type="transmembrane region" description="Helical" evidence="13">
    <location>
        <begin position="99"/>
        <end position="117"/>
    </location>
</feature>
<dbReference type="SMART" id="SM00387">
    <property type="entry name" value="HATPase_c"/>
    <property type="match status" value="1"/>
</dbReference>
<evidence type="ECO:0000256" key="8">
    <source>
        <dbReference type="ARBA" id="ARBA00022777"/>
    </source>
</evidence>
<comment type="caution">
    <text evidence="15">The sequence shown here is derived from an EMBL/GenBank/DDBJ whole genome shotgun (WGS) entry which is preliminary data.</text>
</comment>
<comment type="subcellular location">
    <subcellularLocation>
        <location evidence="2">Cell membrane</location>
        <topology evidence="2">Multi-pass membrane protein</topology>
    </subcellularLocation>
</comment>
<dbReference type="InterPro" id="IPR003594">
    <property type="entry name" value="HATPase_dom"/>
</dbReference>
<dbReference type="PANTHER" id="PTHR45528:SF1">
    <property type="entry name" value="SENSOR HISTIDINE KINASE CPXA"/>
    <property type="match status" value="1"/>
</dbReference>
<feature type="domain" description="Histidine kinase" evidence="14">
    <location>
        <begin position="218"/>
        <end position="437"/>
    </location>
</feature>
<gene>
    <name evidence="15" type="ORF">FRX97_01755</name>
</gene>
<keyword evidence="8" id="KW-0418">Kinase</keyword>
<evidence type="ECO:0000256" key="5">
    <source>
        <dbReference type="ARBA" id="ARBA00022553"/>
    </source>
</evidence>
<comment type="catalytic activity">
    <reaction evidence="1">
        <text>ATP + protein L-histidine = ADP + protein N-phospho-L-histidine.</text>
        <dbReference type="EC" id="2.7.13.3"/>
    </reaction>
</comment>
<keyword evidence="13" id="KW-1133">Transmembrane helix</keyword>
<name>A0A5C6VNW0_9FLAO</name>
<dbReference type="GO" id="GO:0005524">
    <property type="term" value="F:ATP binding"/>
    <property type="evidence" value="ECO:0007669"/>
    <property type="project" value="UniProtKB-KW"/>
</dbReference>
<evidence type="ECO:0000256" key="12">
    <source>
        <dbReference type="SAM" id="Coils"/>
    </source>
</evidence>
<evidence type="ECO:0000256" key="10">
    <source>
        <dbReference type="ARBA" id="ARBA00023012"/>
    </source>
</evidence>
<dbReference type="InterPro" id="IPR050398">
    <property type="entry name" value="HssS/ArlS-like"/>
</dbReference>
<keyword evidence="4" id="KW-1003">Cell membrane</keyword>
<evidence type="ECO:0000256" key="9">
    <source>
        <dbReference type="ARBA" id="ARBA00022840"/>
    </source>
</evidence>
<feature type="transmembrane region" description="Helical" evidence="13">
    <location>
        <begin position="45"/>
        <end position="63"/>
    </location>
</feature>
<sequence>MENSKVFWKKSGLDWFKSSLFWLIPVLIISALVDISLIQDDGFRFMLFKVAAVFAVIAGWLLVKSNYKLLGLSSPVLYLFISGILAYQAFQVNVNEQSMILAQLVFLSVFLSVFWVWGKLINLAGVVAVGFALVFFAEGSAEFIQIHFYQNGIWFWVIPVIAAILVPFVNRERLLILENQINQIDQQAKEIENLEEELKRIKEEIKEAEHKENRVLRVAVHDINNRIASLQNLSKLFEIKFNKMHEESLITYNKKLNEIASELKVFTDNLMSPVKSKDLPEIKLNSDYIELKPLLENLIEDLRLKASHKNISLNLIQTNKDLHLHVDRTYLKVILRNLINYAIKFSQNNNQVIISSSVRFGKIYVEIMDKSRGIEKDTLKRMFNFLPDKIEDKLEDTTKGIGLSVAKFLAEKMGGRVDYESSIELGLHFSLVFDAVTLPPGIVDGAPAAGQRIKN</sequence>
<dbReference type="InterPro" id="IPR005467">
    <property type="entry name" value="His_kinase_dom"/>
</dbReference>
<dbReference type="GO" id="GO:0000160">
    <property type="term" value="P:phosphorelay signal transduction system"/>
    <property type="evidence" value="ECO:0007669"/>
    <property type="project" value="UniProtKB-KW"/>
</dbReference>
<feature type="transmembrane region" description="Helical" evidence="13">
    <location>
        <begin position="123"/>
        <end position="141"/>
    </location>
</feature>
<keyword evidence="12" id="KW-0175">Coiled coil</keyword>
<evidence type="ECO:0000256" key="7">
    <source>
        <dbReference type="ARBA" id="ARBA00022741"/>
    </source>
</evidence>
<keyword evidence="5" id="KW-0597">Phosphoprotein</keyword>
<dbReference type="GO" id="GO:0005886">
    <property type="term" value="C:plasma membrane"/>
    <property type="evidence" value="ECO:0007669"/>
    <property type="project" value="UniProtKB-SubCell"/>
</dbReference>
<keyword evidence="11 13" id="KW-0472">Membrane</keyword>
<feature type="transmembrane region" description="Helical" evidence="13">
    <location>
        <begin position="20"/>
        <end position="38"/>
    </location>
</feature>
<evidence type="ECO:0000313" key="15">
    <source>
        <dbReference type="EMBL" id="TXC85375.1"/>
    </source>
</evidence>
<organism evidence="15 16">
    <name type="scientific">Luteibaculum oceani</name>
    <dbReference type="NCBI Taxonomy" id="1294296"/>
    <lineage>
        <taxon>Bacteria</taxon>
        <taxon>Pseudomonadati</taxon>
        <taxon>Bacteroidota</taxon>
        <taxon>Flavobacteriia</taxon>
        <taxon>Flavobacteriales</taxon>
        <taxon>Luteibaculaceae</taxon>
        <taxon>Luteibaculum</taxon>
    </lineage>
</organism>
<evidence type="ECO:0000256" key="4">
    <source>
        <dbReference type="ARBA" id="ARBA00022475"/>
    </source>
</evidence>
<dbReference type="SUPFAM" id="SSF55874">
    <property type="entry name" value="ATPase domain of HSP90 chaperone/DNA topoisomerase II/histidine kinase"/>
    <property type="match status" value="1"/>
</dbReference>
<dbReference type="RefSeq" id="WP_147012750.1">
    <property type="nucleotide sequence ID" value="NZ_VORB01000001.1"/>
</dbReference>
<keyword evidence="7" id="KW-0547">Nucleotide-binding</keyword>
<dbReference type="OrthoDB" id="8676692at2"/>
<reference evidence="15 16" key="1">
    <citation type="submission" date="2019-08" db="EMBL/GenBank/DDBJ databases">
        <title>Genome of Luteibaculum oceani JCM 18817.</title>
        <authorList>
            <person name="Bowman J.P."/>
        </authorList>
    </citation>
    <scope>NUCLEOTIDE SEQUENCE [LARGE SCALE GENOMIC DNA]</scope>
    <source>
        <strain evidence="15 16">JCM 18817</strain>
    </source>
</reference>
<dbReference type="PANTHER" id="PTHR45528">
    <property type="entry name" value="SENSOR HISTIDINE KINASE CPXA"/>
    <property type="match status" value="1"/>
</dbReference>
<proteinExistence type="predicted"/>
<dbReference type="GO" id="GO:0004673">
    <property type="term" value="F:protein histidine kinase activity"/>
    <property type="evidence" value="ECO:0007669"/>
    <property type="project" value="UniProtKB-EC"/>
</dbReference>
<dbReference type="PROSITE" id="PS50109">
    <property type="entry name" value="HIS_KIN"/>
    <property type="match status" value="1"/>
</dbReference>
<keyword evidence="10" id="KW-0902">Two-component regulatory system</keyword>
<evidence type="ECO:0000256" key="2">
    <source>
        <dbReference type="ARBA" id="ARBA00004651"/>
    </source>
</evidence>
<evidence type="ECO:0000256" key="13">
    <source>
        <dbReference type="SAM" id="Phobius"/>
    </source>
</evidence>